<accession>A0ABP8Q311</accession>
<proteinExistence type="predicted"/>
<keyword evidence="1" id="KW-1133">Transmembrane helix</keyword>
<evidence type="ECO:0000256" key="1">
    <source>
        <dbReference type="SAM" id="Phobius"/>
    </source>
</evidence>
<evidence type="ECO:0000313" key="2">
    <source>
        <dbReference type="EMBL" id="GAA4496122.1"/>
    </source>
</evidence>
<gene>
    <name evidence="2" type="ORF">GCM10023095_10620</name>
</gene>
<dbReference type="EMBL" id="BAABFC010000007">
    <property type="protein sequence ID" value="GAA4496122.1"/>
    <property type="molecule type" value="Genomic_DNA"/>
</dbReference>
<dbReference type="RefSeq" id="WP_345010789.1">
    <property type="nucleotide sequence ID" value="NZ_BAABFC010000007.1"/>
</dbReference>
<protein>
    <recommendedName>
        <fullName evidence="4">YcxB-like protein domain-containing protein</fullName>
    </recommendedName>
</protein>
<dbReference type="Proteomes" id="UP001501321">
    <property type="component" value="Unassembled WGS sequence"/>
</dbReference>
<evidence type="ECO:0008006" key="4">
    <source>
        <dbReference type="Google" id="ProtNLM"/>
    </source>
</evidence>
<keyword evidence="1" id="KW-0472">Membrane</keyword>
<sequence length="172" mass="19924">MRGIIEYEINKDDLIDFHLYYAKNSKAIKNQIRGAQITLLVMHAVSIACFYMLFDGLPRVFSIVFVLIFGFIQIITYEFRQNMKIIRYVNKLFDSNASKYLLGRKSITINTNSILFTDENTELKFSITPDVTIKESEKSYFIFRSEAPAIILPKKFISDGNVREALLSLLNK</sequence>
<reference evidence="3" key="1">
    <citation type="journal article" date="2019" name="Int. J. Syst. Evol. Microbiol.">
        <title>The Global Catalogue of Microorganisms (GCM) 10K type strain sequencing project: providing services to taxonomists for standard genome sequencing and annotation.</title>
        <authorList>
            <consortium name="The Broad Institute Genomics Platform"/>
            <consortium name="The Broad Institute Genome Sequencing Center for Infectious Disease"/>
            <person name="Wu L."/>
            <person name="Ma J."/>
        </authorList>
    </citation>
    <scope>NUCLEOTIDE SEQUENCE [LARGE SCALE GENOMIC DNA]</scope>
    <source>
        <strain evidence="3">JCM 32226</strain>
    </source>
</reference>
<feature type="transmembrane region" description="Helical" evidence="1">
    <location>
        <begin position="60"/>
        <end position="79"/>
    </location>
</feature>
<name>A0ABP8Q311_9GAMM</name>
<organism evidence="2 3">
    <name type="scientific">Pseudaeromonas paramecii</name>
    <dbReference type="NCBI Taxonomy" id="2138166"/>
    <lineage>
        <taxon>Bacteria</taxon>
        <taxon>Pseudomonadati</taxon>
        <taxon>Pseudomonadota</taxon>
        <taxon>Gammaproteobacteria</taxon>
        <taxon>Aeromonadales</taxon>
        <taxon>Aeromonadaceae</taxon>
        <taxon>Pseudaeromonas</taxon>
    </lineage>
</organism>
<keyword evidence="3" id="KW-1185">Reference proteome</keyword>
<keyword evidence="1" id="KW-0812">Transmembrane</keyword>
<evidence type="ECO:0000313" key="3">
    <source>
        <dbReference type="Proteomes" id="UP001501321"/>
    </source>
</evidence>
<comment type="caution">
    <text evidence="2">The sequence shown here is derived from an EMBL/GenBank/DDBJ whole genome shotgun (WGS) entry which is preliminary data.</text>
</comment>
<feature type="transmembrane region" description="Helical" evidence="1">
    <location>
        <begin position="34"/>
        <end position="54"/>
    </location>
</feature>